<evidence type="ECO:0000259" key="1">
    <source>
        <dbReference type="Pfam" id="PF05089"/>
    </source>
</evidence>
<dbReference type="eggNOG" id="KOG2233">
    <property type="taxonomic scope" value="Eukaryota"/>
</dbReference>
<dbReference type="EMBL" id="GL833121">
    <property type="protein sequence ID" value="EGB12475.1"/>
    <property type="molecule type" value="Genomic_DNA"/>
</dbReference>
<dbReference type="AlphaFoldDB" id="F0XYR4"/>
<evidence type="ECO:0000313" key="2">
    <source>
        <dbReference type="EMBL" id="EGB12475.1"/>
    </source>
</evidence>
<organism evidence="3">
    <name type="scientific">Aureococcus anophagefferens</name>
    <name type="common">Harmful bloom alga</name>
    <dbReference type="NCBI Taxonomy" id="44056"/>
    <lineage>
        <taxon>Eukaryota</taxon>
        <taxon>Sar</taxon>
        <taxon>Stramenopiles</taxon>
        <taxon>Ochrophyta</taxon>
        <taxon>Pelagophyceae</taxon>
        <taxon>Pelagomonadales</taxon>
        <taxon>Pelagomonadaceae</taxon>
        <taxon>Aureococcus</taxon>
    </lineage>
</organism>
<gene>
    <name evidence="2" type="ORF">AURANDRAFT_20306</name>
</gene>
<dbReference type="PANTHER" id="PTHR12872:SF1">
    <property type="entry name" value="ALPHA-N-ACETYLGLUCOSAMINIDASE"/>
    <property type="match status" value="1"/>
</dbReference>
<dbReference type="InterPro" id="IPR007781">
    <property type="entry name" value="NAGLU"/>
</dbReference>
<dbReference type="Pfam" id="PF05089">
    <property type="entry name" value="NAGLU"/>
    <property type="match status" value="1"/>
</dbReference>
<reference evidence="2 3" key="1">
    <citation type="journal article" date="2011" name="Proc. Natl. Acad. Sci. U.S.A.">
        <title>Niche of harmful alga Aureococcus anophagefferens revealed through ecogenomics.</title>
        <authorList>
            <person name="Gobler C.J."/>
            <person name="Berry D.L."/>
            <person name="Dyhrman S.T."/>
            <person name="Wilhelm S.W."/>
            <person name="Salamov A."/>
            <person name="Lobanov A.V."/>
            <person name="Zhang Y."/>
            <person name="Collier J.L."/>
            <person name="Wurch L.L."/>
            <person name="Kustka A.B."/>
            <person name="Dill B.D."/>
            <person name="Shah M."/>
            <person name="VerBerkmoes N.C."/>
            <person name="Kuo A."/>
            <person name="Terry A."/>
            <person name="Pangilinan J."/>
            <person name="Lindquist E.A."/>
            <person name="Lucas S."/>
            <person name="Paulsen I.T."/>
            <person name="Hattenrath-Lehmann T.K."/>
            <person name="Talmage S.C."/>
            <person name="Walker E.A."/>
            <person name="Koch F."/>
            <person name="Burson A.M."/>
            <person name="Marcoval M.A."/>
            <person name="Tang Y.Z."/>
            <person name="Lecleir G.R."/>
            <person name="Coyne K.J."/>
            <person name="Berg G.M."/>
            <person name="Bertrand E.M."/>
            <person name="Saito M.A."/>
            <person name="Gladyshev V.N."/>
            <person name="Grigoriev I.V."/>
        </authorList>
    </citation>
    <scope>NUCLEOTIDE SEQUENCE [LARGE SCALE GENOMIC DNA]</scope>
    <source>
        <strain evidence="3">CCMP 1984</strain>
    </source>
</reference>
<dbReference type="InterPro" id="IPR024733">
    <property type="entry name" value="NAGLU_tim-barrel"/>
</dbReference>
<dbReference type="InParanoid" id="F0XYR4"/>
<name>F0XYR4_AURAN</name>
<sequence length="243" mass="26853">MSFGWDRAGGDQVAIAQRLANGLPAWPPLKGPTTYRRLRDVSYGWNVCTASYTQAWWAWDDWSRHLDWLALNGVNLALAYTGQERLYADVYADLGVDYAAFANWSNGPAHLTWSRGQSTHGVGGPLPRTFADAQLALAKRILARMRGLGIVPVLPSFQGNVPPALKDLFPEANITVQAPHWTSGAVAWLDAGQEKRAKFPTSKAPISAVFHSFRLIFGRAIISRNGLEAWVLFGERARAEHSR</sequence>
<dbReference type="OrthoDB" id="64736at2759"/>
<proteinExistence type="predicted"/>
<feature type="domain" description="Alpha-N-acetylglucosaminidase tim-barrel" evidence="1">
    <location>
        <begin position="43"/>
        <end position="191"/>
    </location>
</feature>
<protein>
    <recommendedName>
        <fullName evidence="1">Alpha-N-acetylglucosaminidase tim-barrel domain-containing protein</fullName>
    </recommendedName>
</protein>
<dbReference type="PANTHER" id="PTHR12872">
    <property type="entry name" value="ALPHA-N-ACETYLGLUCOSAMINIDASE"/>
    <property type="match status" value="1"/>
</dbReference>
<dbReference type="KEGG" id="aaf:AURANDRAFT_20306"/>
<dbReference type="RefSeq" id="XP_009033500.1">
    <property type="nucleotide sequence ID" value="XM_009035252.1"/>
</dbReference>
<dbReference type="Gene3D" id="3.20.20.80">
    <property type="entry name" value="Glycosidases"/>
    <property type="match status" value="1"/>
</dbReference>
<dbReference type="Proteomes" id="UP000002729">
    <property type="component" value="Unassembled WGS sequence"/>
</dbReference>
<evidence type="ECO:0000313" key="3">
    <source>
        <dbReference type="Proteomes" id="UP000002729"/>
    </source>
</evidence>
<accession>F0XYR4</accession>
<keyword evidence="3" id="KW-1185">Reference proteome</keyword>
<dbReference type="GeneID" id="20219270"/>